<dbReference type="Proteomes" id="UP000765509">
    <property type="component" value="Unassembled WGS sequence"/>
</dbReference>
<feature type="compositionally biased region" description="Polar residues" evidence="1">
    <location>
        <begin position="153"/>
        <end position="183"/>
    </location>
</feature>
<evidence type="ECO:0000313" key="3">
    <source>
        <dbReference type="Proteomes" id="UP000765509"/>
    </source>
</evidence>
<protein>
    <submittedName>
        <fullName evidence="2">Uncharacterized protein</fullName>
    </submittedName>
</protein>
<accession>A0A9Q3E7M0</accession>
<feature type="compositionally biased region" description="Polar residues" evidence="1">
    <location>
        <begin position="1"/>
        <end position="16"/>
    </location>
</feature>
<evidence type="ECO:0000256" key="1">
    <source>
        <dbReference type="SAM" id="MobiDB-lite"/>
    </source>
</evidence>
<reference evidence="2" key="1">
    <citation type="submission" date="2021-03" db="EMBL/GenBank/DDBJ databases">
        <title>Draft genome sequence of rust myrtle Austropuccinia psidii MF-1, a brazilian biotype.</title>
        <authorList>
            <person name="Quecine M.C."/>
            <person name="Pachon D.M.R."/>
            <person name="Bonatelli M.L."/>
            <person name="Correr F.H."/>
            <person name="Franceschini L.M."/>
            <person name="Leite T.F."/>
            <person name="Margarido G.R.A."/>
            <person name="Almeida C.A."/>
            <person name="Ferrarezi J.A."/>
            <person name="Labate C.A."/>
        </authorList>
    </citation>
    <scope>NUCLEOTIDE SEQUENCE</scope>
    <source>
        <strain evidence="2">MF-1</strain>
    </source>
</reference>
<dbReference type="EMBL" id="AVOT02023835">
    <property type="protein sequence ID" value="MBW0514130.1"/>
    <property type="molecule type" value="Genomic_DNA"/>
</dbReference>
<sequence length="206" mass="22841">MPSTLSGASYSPSRSCQKGHRCDYGRSQSVTGGKGSVNDSKSNKLVHSEADNTFLPSNRADNTTRSLSGHIQSRPEVLQQCITAQRVPDPSRSVKNCMNSYLTVRKFLGHSNTCKLPNGWHPLMEKKNLMLLTPEWRKSNPPTPKQVPKTAPVGSSSNCNVKKQPQAQNKGKGKATSTKTYSQGYRIPRIQQDAMENVFQMSRKMM</sequence>
<keyword evidence="3" id="KW-1185">Reference proteome</keyword>
<comment type="caution">
    <text evidence="2">The sequence shown here is derived from an EMBL/GenBank/DDBJ whole genome shotgun (WGS) entry which is preliminary data.</text>
</comment>
<feature type="region of interest" description="Disordered" evidence="1">
    <location>
        <begin position="135"/>
        <end position="183"/>
    </location>
</feature>
<proteinExistence type="predicted"/>
<name>A0A9Q3E7M0_9BASI</name>
<organism evidence="2 3">
    <name type="scientific">Austropuccinia psidii MF-1</name>
    <dbReference type="NCBI Taxonomy" id="1389203"/>
    <lineage>
        <taxon>Eukaryota</taxon>
        <taxon>Fungi</taxon>
        <taxon>Dikarya</taxon>
        <taxon>Basidiomycota</taxon>
        <taxon>Pucciniomycotina</taxon>
        <taxon>Pucciniomycetes</taxon>
        <taxon>Pucciniales</taxon>
        <taxon>Sphaerophragmiaceae</taxon>
        <taxon>Austropuccinia</taxon>
    </lineage>
</organism>
<gene>
    <name evidence="2" type="ORF">O181_053845</name>
</gene>
<dbReference type="AlphaFoldDB" id="A0A9Q3E7M0"/>
<evidence type="ECO:0000313" key="2">
    <source>
        <dbReference type="EMBL" id="MBW0514130.1"/>
    </source>
</evidence>
<feature type="region of interest" description="Disordered" evidence="1">
    <location>
        <begin position="1"/>
        <end position="43"/>
    </location>
</feature>
<feature type="compositionally biased region" description="Polar residues" evidence="1">
    <location>
        <begin position="26"/>
        <end position="43"/>
    </location>
</feature>